<proteinExistence type="predicted"/>
<dbReference type="Proteomes" id="UP000178999">
    <property type="component" value="Unassembled WGS sequence"/>
</dbReference>
<comment type="caution">
    <text evidence="2">The sequence shown here is derived from an EMBL/GenBank/DDBJ whole genome shotgun (WGS) entry which is preliminary data.</text>
</comment>
<gene>
    <name evidence="2" type="ORF">A2382_02345</name>
</gene>
<accession>A0A1F8CSQ9</accession>
<dbReference type="AlphaFoldDB" id="A0A1F8CSQ9"/>
<keyword evidence="1" id="KW-0732">Signal</keyword>
<evidence type="ECO:0000313" key="2">
    <source>
        <dbReference type="EMBL" id="OGM78869.1"/>
    </source>
</evidence>
<protein>
    <submittedName>
        <fullName evidence="2">Uncharacterized protein</fullName>
    </submittedName>
</protein>
<feature type="signal peptide" evidence="1">
    <location>
        <begin position="1"/>
        <end position="27"/>
    </location>
</feature>
<evidence type="ECO:0000256" key="1">
    <source>
        <dbReference type="SAM" id="SignalP"/>
    </source>
</evidence>
<organism evidence="2 3">
    <name type="scientific">Candidatus Woesebacteria bacterium RIFOXYB1_FULL_38_16</name>
    <dbReference type="NCBI Taxonomy" id="1802538"/>
    <lineage>
        <taxon>Bacteria</taxon>
        <taxon>Candidatus Woeseibacteriota</taxon>
    </lineage>
</organism>
<reference evidence="2 3" key="1">
    <citation type="journal article" date="2016" name="Nat. Commun.">
        <title>Thousands of microbial genomes shed light on interconnected biogeochemical processes in an aquifer system.</title>
        <authorList>
            <person name="Anantharaman K."/>
            <person name="Brown C.T."/>
            <person name="Hug L.A."/>
            <person name="Sharon I."/>
            <person name="Castelle C.J."/>
            <person name="Probst A.J."/>
            <person name="Thomas B.C."/>
            <person name="Singh A."/>
            <person name="Wilkins M.J."/>
            <person name="Karaoz U."/>
            <person name="Brodie E.L."/>
            <person name="Williams K.H."/>
            <person name="Hubbard S.S."/>
            <person name="Banfield J.F."/>
        </authorList>
    </citation>
    <scope>NUCLEOTIDE SEQUENCE [LARGE SCALE GENOMIC DNA]</scope>
</reference>
<evidence type="ECO:0000313" key="3">
    <source>
        <dbReference type="Proteomes" id="UP000178999"/>
    </source>
</evidence>
<sequence>MKKFCFALLVLVIVGGLLLAFSHVASAQSGNAGTVENKPKAYHICQAFNRYGSEDLVIYGDSAMMKPLAEDALVPDGANVGTYGEPPFESFVRVNYNGWVGYIYNPGICQEAKVFVYESISNDVYLVGTHIDEYLEGESWFAVRALDNEGFPTIAWVGDYNVSAISENGVIVADSGEQGALIWEDNRFYAFEAAEFAYFVSLYGTFPVDTFELDLFYAETVAIKEGTETEFEFDSMNINQGVIVSWVVPSWNTLMLEVIRFEGEPPEASVQVCPDNVPEYVCSGFPTLSEAIEMQ</sequence>
<feature type="chain" id="PRO_5009535087" evidence="1">
    <location>
        <begin position="28"/>
        <end position="295"/>
    </location>
</feature>
<dbReference type="EMBL" id="MGHY01000026">
    <property type="protein sequence ID" value="OGM78869.1"/>
    <property type="molecule type" value="Genomic_DNA"/>
</dbReference>
<name>A0A1F8CSQ9_9BACT</name>